<keyword evidence="3" id="KW-1185">Reference proteome</keyword>
<dbReference type="InParanoid" id="M4F667"/>
<name>M4F667_BRACM</name>
<evidence type="ECO:0000313" key="3">
    <source>
        <dbReference type="Proteomes" id="UP000011750"/>
    </source>
</evidence>
<evidence type="ECO:0000313" key="2">
    <source>
        <dbReference type="EnsemblPlants" id="Bra036576.1-P"/>
    </source>
</evidence>
<dbReference type="EnsemblPlants" id="Bra036576.1">
    <property type="protein sequence ID" value="Bra036576.1-P"/>
    <property type="gene ID" value="Bra036576"/>
</dbReference>
<dbReference type="Gramene" id="Bra036576.1">
    <property type="protein sequence ID" value="Bra036576.1-P"/>
    <property type="gene ID" value="Bra036576"/>
</dbReference>
<protein>
    <submittedName>
        <fullName evidence="2">Uncharacterized protein</fullName>
    </submittedName>
</protein>
<dbReference type="STRING" id="51351.M4F667"/>
<dbReference type="AlphaFoldDB" id="M4F667"/>
<feature type="compositionally biased region" description="Basic and acidic residues" evidence="1">
    <location>
        <begin position="36"/>
        <end position="51"/>
    </location>
</feature>
<accession>M4F667</accession>
<dbReference type="HOGENOM" id="CLU_3109257_0_0_1"/>
<reference evidence="2 3" key="1">
    <citation type="journal article" date="2011" name="Nat. Genet.">
        <title>The genome of the mesopolyploid crop species Brassica rapa.</title>
        <authorList>
            <consortium name="Brassica rapa Genome Sequencing Project Consortium"/>
            <person name="Wang X."/>
            <person name="Wang H."/>
            <person name="Wang J."/>
            <person name="Sun R."/>
            <person name="Wu J."/>
            <person name="Liu S."/>
            <person name="Bai Y."/>
            <person name="Mun J.H."/>
            <person name="Bancroft I."/>
            <person name="Cheng F."/>
            <person name="Huang S."/>
            <person name="Li X."/>
            <person name="Hua W."/>
            <person name="Wang J."/>
            <person name="Wang X."/>
            <person name="Freeling M."/>
            <person name="Pires J.C."/>
            <person name="Paterson A.H."/>
            <person name="Chalhoub B."/>
            <person name="Wang B."/>
            <person name="Hayward A."/>
            <person name="Sharpe A.G."/>
            <person name="Park B.S."/>
            <person name="Weisshaar B."/>
            <person name="Liu B."/>
            <person name="Li B."/>
            <person name="Liu B."/>
            <person name="Tong C."/>
            <person name="Song C."/>
            <person name="Duran C."/>
            <person name="Peng C."/>
            <person name="Geng C."/>
            <person name="Koh C."/>
            <person name="Lin C."/>
            <person name="Edwards D."/>
            <person name="Mu D."/>
            <person name="Shen D."/>
            <person name="Soumpourou E."/>
            <person name="Li F."/>
            <person name="Fraser F."/>
            <person name="Conant G."/>
            <person name="Lassalle G."/>
            <person name="King G.J."/>
            <person name="Bonnema G."/>
            <person name="Tang H."/>
            <person name="Wang H."/>
            <person name="Belcram H."/>
            <person name="Zhou H."/>
            <person name="Hirakawa H."/>
            <person name="Abe H."/>
            <person name="Guo H."/>
            <person name="Wang H."/>
            <person name="Jin H."/>
            <person name="Parkin I.A."/>
            <person name="Batley J."/>
            <person name="Kim J.S."/>
            <person name="Just J."/>
            <person name="Li J."/>
            <person name="Xu J."/>
            <person name="Deng J."/>
            <person name="Kim J.A."/>
            <person name="Li J."/>
            <person name="Yu J."/>
            <person name="Meng J."/>
            <person name="Wang J."/>
            <person name="Min J."/>
            <person name="Poulain J."/>
            <person name="Wang J."/>
            <person name="Hatakeyama K."/>
            <person name="Wu K."/>
            <person name="Wang L."/>
            <person name="Fang L."/>
            <person name="Trick M."/>
            <person name="Links M.G."/>
            <person name="Zhao M."/>
            <person name="Jin M."/>
            <person name="Ramchiary N."/>
            <person name="Drou N."/>
            <person name="Berkman P.J."/>
            <person name="Cai Q."/>
            <person name="Huang Q."/>
            <person name="Li R."/>
            <person name="Tabata S."/>
            <person name="Cheng S."/>
            <person name="Zhang S."/>
            <person name="Zhang S."/>
            <person name="Huang S."/>
            <person name="Sato S."/>
            <person name="Sun S."/>
            <person name="Kwon S.J."/>
            <person name="Choi S.R."/>
            <person name="Lee T.H."/>
            <person name="Fan W."/>
            <person name="Zhao X."/>
            <person name="Tan X."/>
            <person name="Xu X."/>
            <person name="Wang Y."/>
            <person name="Qiu Y."/>
            <person name="Yin Y."/>
            <person name="Li Y."/>
            <person name="Du Y."/>
            <person name="Liao Y."/>
            <person name="Lim Y."/>
            <person name="Narusaka Y."/>
            <person name="Wang Y."/>
            <person name="Wang Z."/>
            <person name="Li Z."/>
            <person name="Wang Z."/>
            <person name="Xiong Z."/>
            <person name="Zhang Z."/>
        </authorList>
    </citation>
    <scope>NUCLEOTIDE SEQUENCE [LARGE SCALE GENOMIC DNA]</scope>
    <source>
        <strain evidence="2 3">cv. Chiifu-401-42</strain>
    </source>
</reference>
<sequence length="51" mass="5788">MYAPYLLQNKVSDIKKKQAPRAGPTEPTIETEGDADNDRLFLAKKRETQPL</sequence>
<proteinExistence type="predicted"/>
<reference evidence="2 3" key="2">
    <citation type="journal article" date="2018" name="Hortic Res">
        <title>Improved Brassica rapa reference genome by single-molecule sequencing and chromosome conformation capture technologies.</title>
        <authorList>
            <person name="Zhang L."/>
            <person name="Cai X."/>
            <person name="Wu J."/>
            <person name="Liu M."/>
            <person name="Grob S."/>
            <person name="Cheng F."/>
            <person name="Liang J."/>
            <person name="Cai C."/>
            <person name="Liu Z."/>
            <person name="Liu B."/>
            <person name="Wang F."/>
            <person name="Li S."/>
            <person name="Liu F."/>
            <person name="Li X."/>
            <person name="Cheng L."/>
            <person name="Yang W."/>
            <person name="Li M.H."/>
            <person name="Grossniklaus U."/>
            <person name="Zheng H."/>
            <person name="Wang X."/>
        </authorList>
    </citation>
    <scope>NUCLEOTIDE SEQUENCE [LARGE SCALE GENOMIC DNA]</scope>
    <source>
        <strain evidence="2 3">cv. Chiifu-401-42</strain>
    </source>
</reference>
<evidence type="ECO:0000256" key="1">
    <source>
        <dbReference type="SAM" id="MobiDB-lite"/>
    </source>
</evidence>
<organism evidence="2 3">
    <name type="scientific">Brassica campestris</name>
    <name type="common">Field mustard</name>
    <dbReference type="NCBI Taxonomy" id="3711"/>
    <lineage>
        <taxon>Eukaryota</taxon>
        <taxon>Viridiplantae</taxon>
        <taxon>Streptophyta</taxon>
        <taxon>Embryophyta</taxon>
        <taxon>Tracheophyta</taxon>
        <taxon>Spermatophyta</taxon>
        <taxon>Magnoliopsida</taxon>
        <taxon>eudicotyledons</taxon>
        <taxon>Gunneridae</taxon>
        <taxon>Pentapetalae</taxon>
        <taxon>rosids</taxon>
        <taxon>malvids</taxon>
        <taxon>Brassicales</taxon>
        <taxon>Brassicaceae</taxon>
        <taxon>Brassiceae</taxon>
        <taxon>Brassica</taxon>
    </lineage>
</organism>
<reference evidence="2" key="3">
    <citation type="submission" date="2023-03" db="UniProtKB">
        <authorList>
            <consortium name="EnsemblPlants"/>
        </authorList>
    </citation>
    <scope>IDENTIFICATION</scope>
    <source>
        <strain evidence="2">cv. Chiifu-401-42</strain>
    </source>
</reference>
<feature type="region of interest" description="Disordered" evidence="1">
    <location>
        <begin position="1"/>
        <end position="51"/>
    </location>
</feature>
<dbReference type="Proteomes" id="UP000011750">
    <property type="component" value="Chromosome A09"/>
</dbReference>